<dbReference type="PANTHER" id="PTHR31940">
    <property type="entry name" value="SMALL KINETOCHORE-ASSOCIATED PROTEIN"/>
    <property type="match status" value="1"/>
</dbReference>
<name>A0ABM1L9R3_GEKJA</name>
<evidence type="ECO:0000256" key="1">
    <source>
        <dbReference type="SAM" id="Coils"/>
    </source>
</evidence>
<proteinExistence type="predicted"/>
<dbReference type="Proteomes" id="UP000694871">
    <property type="component" value="Unplaced"/>
</dbReference>
<dbReference type="RefSeq" id="XP_015282700.1">
    <property type="nucleotide sequence ID" value="XM_015427214.1"/>
</dbReference>
<dbReference type="GeneID" id="107123872"/>
<reference evidence="3" key="1">
    <citation type="submission" date="2025-08" db="UniProtKB">
        <authorList>
            <consortium name="RefSeq"/>
        </authorList>
    </citation>
    <scope>IDENTIFICATION</scope>
</reference>
<organism evidence="2 3">
    <name type="scientific">Gekko japonicus</name>
    <name type="common">Schlegel's Japanese gecko</name>
    <dbReference type="NCBI Taxonomy" id="146911"/>
    <lineage>
        <taxon>Eukaryota</taxon>
        <taxon>Metazoa</taxon>
        <taxon>Chordata</taxon>
        <taxon>Craniata</taxon>
        <taxon>Vertebrata</taxon>
        <taxon>Euteleostomi</taxon>
        <taxon>Lepidosauria</taxon>
        <taxon>Squamata</taxon>
        <taxon>Bifurcata</taxon>
        <taxon>Gekkota</taxon>
        <taxon>Gekkonidae</taxon>
        <taxon>Gekkoninae</taxon>
        <taxon>Gekko</taxon>
    </lineage>
</organism>
<sequence>MCSEKSRIPVFRFREPKVINVPEERQPLLPSKRYLNSSANVEPCRDRAFVFGAKAPENIAFKEATHWVTKIVPPPPKKATVQCPVSRHKREAELRNKNKILEAARTEMMVKLERTQGTVKELKEQCEHLQKENEELKQFQKSCMLVLETCNCLSDAGITTLEKEERKKEQDEMMVLTEKLNADLELFCRMAKEQKDHLQTAKMAWKQVEEERIHFREKQQCFRREMEEFAAILDQEDEFVTAEVETPVLSVSK</sequence>
<dbReference type="PANTHER" id="PTHR31940:SF2">
    <property type="entry name" value="SMALL KINETOCHORE-ASSOCIATED PROTEIN"/>
    <property type="match status" value="1"/>
</dbReference>
<dbReference type="InterPro" id="IPR033373">
    <property type="entry name" value="SKAP"/>
</dbReference>
<evidence type="ECO:0000313" key="3">
    <source>
        <dbReference type="RefSeq" id="XP_015282700.1"/>
    </source>
</evidence>
<accession>A0ABM1L9R3</accession>
<feature type="coiled-coil region" evidence="1">
    <location>
        <begin position="105"/>
        <end position="142"/>
    </location>
</feature>
<evidence type="ECO:0000313" key="2">
    <source>
        <dbReference type="Proteomes" id="UP000694871"/>
    </source>
</evidence>
<keyword evidence="1" id="KW-0175">Coiled coil</keyword>
<protein>
    <submittedName>
        <fullName evidence="3">Uncharacterized protein LOC107123872</fullName>
    </submittedName>
</protein>
<gene>
    <name evidence="3" type="primary">LOC107123872</name>
</gene>
<keyword evidence="2" id="KW-1185">Reference proteome</keyword>